<proteinExistence type="predicted"/>
<comment type="caution">
    <text evidence="2">The sequence shown here is derived from an EMBL/GenBank/DDBJ whole genome shotgun (WGS) entry which is preliminary data.</text>
</comment>
<protein>
    <submittedName>
        <fullName evidence="2">Uncharacterized protein</fullName>
    </submittedName>
</protein>
<gene>
    <name evidence="2" type="ORF">SNEC2469_LOCUS14428</name>
</gene>
<accession>A0A812SW80</accession>
<name>A0A812SW80_9DINO</name>
<feature type="compositionally biased region" description="Polar residues" evidence="1">
    <location>
        <begin position="915"/>
        <end position="924"/>
    </location>
</feature>
<dbReference type="EMBL" id="CAJNJA010023138">
    <property type="protein sequence ID" value="CAE7506061.1"/>
    <property type="molecule type" value="Genomic_DNA"/>
</dbReference>
<keyword evidence="3" id="KW-1185">Reference proteome</keyword>
<reference evidence="2" key="1">
    <citation type="submission" date="2021-02" db="EMBL/GenBank/DDBJ databases">
        <authorList>
            <person name="Dougan E. K."/>
            <person name="Rhodes N."/>
            <person name="Thang M."/>
            <person name="Chan C."/>
        </authorList>
    </citation>
    <scope>NUCLEOTIDE SEQUENCE</scope>
</reference>
<evidence type="ECO:0000313" key="3">
    <source>
        <dbReference type="Proteomes" id="UP000601435"/>
    </source>
</evidence>
<feature type="region of interest" description="Disordered" evidence="1">
    <location>
        <begin position="883"/>
        <end position="930"/>
    </location>
</feature>
<feature type="non-terminal residue" evidence="2">
    <location>
        <position position="1"/>
    </location>
</feature>
<sequence>YLGRLRRGCASLKSENRELGWKDKCTFNRNGSVFTWLVVLKSPTFKIGCYICHVQNANTSWGRFEVSFKGSDHVGFQNIMQHGSGKKHAACLERLLGGSDPPPAPSSDNLAEAEDGGVTSTIAADVPRMDRWIQAVGLLCSRVGYEQQPKRVQSSEIGTRLIPAGTADSSKTVTRKMILCLEDGLREVDIARIRQCRAVGIAMDKGGDHLVVYGRLLGPTGVYEMLLGVVTPDMVQDSSRGMLEALQLLLKQVCTIPARCRRPADDMFNSPSDLFGHRLYDHLCDHIYTAVADGGPTEQRALFESAASGAELRQQPGYQPLLPHLRLITRDAAHRYRSIDKLVVSKLPTLFQETLEKLVTGERSIARLLEKSAKFSQLFLECQRDMADREDAASFSRFLKGFAFADHRFDSRKRPLVRLFTMLPIVMECLQRVTEGGTSFQDADVLWCRNLLQEWGGDRGYVRLVGSALIGDALVMSWPFLKLADKSEGAYSLTGVQAAECLSLLRSMLLQGAIWLPAAKGTLVHSVLGAIKQRVLFTDQKTDRSSVVVVRWPAPDSEARLEPQRLAHKQRDLRRFYYVWEAFFKSHFPGFEEANSFTCFNLTADLSLGEREAFVRAGCEIFQLDGQKAWRSFVGPSGNEHGLLHRAQYWASAAGTAAAAAAETQAKCHLPESMHQRAWLRTWQDLHAAERVSDACGKGGKSQHSDAKRFIEIYLSSLAGTGVVERWIGEKRSLTAGRSTLHVRSIAASLKLVVQDLKGRRRDRLNPNDLLCKPTAARASGGGAPVLFPPTPFLLRAQRTYATWFGEKASQARDVRPASFSDQVLARAKAAKPRLESTRQRSQNSEKAWLESHAGACKDAVAALSKVDSHAEGVLGNRVVNPNLADGNSSRKRLMSEAADETWEVQKEKKHARSNQKQTASGHSTGLDDQMGIDWSTADKAIEQQQAVAAKRRQAQAMSAGNGPTPFVDSKGGLMRAKPVTLPAAKTCPPLPRNFKLLSESDQVLLAVQARQGKPWPVDTSFERVTRLGVRADVVLVGSVLGEYDSAAALQARLDGARLADQTGRVLRFRPGMELCHSVIYMSQSFRDAYPKHVRVLHACAARAPSIGKDKNPRLDVRLGLPDADERLKFPANTFYLGLSTEASEKCKRLDMKGNDVEVQTIDLAGLFRMYASCYES</sequence>
<evidence type="ECO:0000256" key="1">
    <source>
        <dbReference type="SAM" id="MobiDB-lite"/>
    </source>
</evidence>
<dbReference type="AlphaFoldDB" id="A0A812SW80"/>
<organism evidence="2 3">
    <name type="scientific">Symbiodinium necroappetens</name>
    <dbReference type="NCBI Taxonomy" id="1628268"/>
    <lineage>
        <taxon>Eukaryota</taxon>
        <taxon>Sar</taxon>
        <taxon>Alveolata</taxon>
        <taxon>Dinophyceae</taxon>
        <taxon>Suessiales</taxon>
        <taxon>Symbiodiniaceae</taxon>
        <taxon>Symbiodinium</taxon>
    </lineage>
</organism>
<dbReference type="OrthoDB" id="423567at2759"/>
<dbReference type="Proteomes" id="UP000601435">
    <property type="component" value="Unassembled WGS sequence"/>
</dbReference>
<evidence type="ECO:0000313" key="2">
    <source>
        <dbReference type="EMBL" id="CAE7506061.1"/>
    </source>
</evidence>